<keyword evidence="5" id="KW-0472">Membrane</keyword>
<gene>
    <name evidence="6" type="ORF">C3E79_07975</name>
</gene>
<keyword evidence="2" id="KW-1003">Cell membrane</keyword>
<keyword evidence="3" id="KW-0812">Transmembrane</keyword>
<protein>
    <submittedName>
        <fullName evidence="6">MFS transporter</fullName>
    </submittedName>
</protein>
<accession>A0A2S0WF94</accession>
<evidence type="ECO:0000313" key="6">
    <source>
        <dbReference type="EMBL" id="AWB84426.1"/>
    </source>
</evidence>
<evidence type="ECO:0000313" key="7">
    <source>
        <dbReference type="Proteomes" id="UP000244754"/>
    </source>
</evidence>
<dbReference type="SUPFAM" id="SSF103473">
    <property type="entry name" value="MFS general substrate transporter"/>
    <property type="match status" value="1"/>
</dbReference>
<dbReference type="RefSeq" id="WP_108404435.1">
    <property type="nucleotide sequence ID" value="NZ_CP026948.1"/>
</dbReference>
<dbReference type="KEGG" id="clia:C3E79_07975"/>
<dbReference type="Proteomes" id="UP000244754">
    <property type="component" value="Chromosome"/>
</dbReference>
<name>A0A2S0WF94_9CORY</name>
<dbReference type="AlphaFoldDB" id="A0A2S0WF94"/>
<dbReference type="GO" id="GO:0022857">
    <property type="term" value="F:transmembrane transporter activity"/>
    <property type="evidence" value="ECO:0007669"/>
    <property type="project" value="InterPro"/>
</dbReference>
<dbReference type="PANTHER" id="PTHR23513">
    <property type="entry name" value="INTEGRAL MEMBRANE EFFLUX PROTEIN-RELATED"/>
    <property type="match status" value="1"/>
</dbReference>
<dbReference type="InterPro" id="IPR036259">
    <property type="entry name" value="MFS_trans_sf"/>
</dbReference>
<dbReference type="OrthoDB" id="9775268at2"/>
<evidence type="ECO:0000256" key="2">
    <source>
        <dbReference type="ARBA" id="ARBA00022475"/>
    </source>
</evidence>
<dbReference type="InterPro" id="IPR011701">
    <property type="entry name" value="MFS"/>
</dbReference>
<evidence type="ECO:0000256" key="4">
    <source>
        <dbReference type="ARBA" id="ARBA00022989"/>
    </source>
</evidence>
<evidence type="ECO:0000256" key="5">
    <source>
        <dbReference type="ARBA" id="ARBA00023136"/>
    </source>
</evidence>
<organism evidence="6 7">
    <name type="scientific">Corynebacterium liangguodongii</name>
    <dbReference type="NCBI Taxonomy" id="2079535"/>
    <lineage>
        <taxon>Bacteria</taxon>
        <taxon>Bacillati</taxon>
        <taxon>Actinomycetota</taxon>
        <taxon>Actinomycetes</taxon>
        <taxon>Mycobacteriales</taxon>
        <taxon>Corynebacteriaceae</taxon>
        <taxon>Corynebacterium</taxon>
    </lineage>
</organism>
<dbReference type="Gene3D" id="1.20.1250.20">
    <property type="entry name" value="MFS general substrate transporter like domains"/>
    <property type="match status" value="1"/>
</dbReference>
<proteinExistence type="predicted"/>
<sequence>MTWPTRYAPSPYHRLLWSAVFSRLAGSAELVIINFWVLHATGSAVALGAVTAARLLPLVVSAPLGGALADRFNPLRLLSAMCAISAAFTAALAAGIGAGWGLEALCAVLAARGFVTAAEPAMRQIAVARMAAAGGARQAATVRGMADLSTLTTLCLVLGPLLSGALLASVGTGWGIGVLAVLQAAAAALTVARTDSESGAAAGSSSGAAAGRQVRGATRGLAALAGDRQLAAQVILALGPMLTVFPYTSMIPVMAAAVAGSSATAAAAASAAAACGAVATTFVLRRRAGRMRDVGKTAVRAAACASVPLAAGAVALAGESGAWLVFALVVLGAVGQLYRTANRAAVALRAPEGAQGAVLGISAMDRVLIPLGSMALGVVASVWDASAMLGCMAAANLVLLLPALALRRG</sequence>
<reference evidence="7" key="1">
    <citation type="submission" date="2018-01" db="EMBL/GenBank/DDBJ databases">
        <authorList>
            <person name="Li J."/>
        </authorList>
    </citation>
    <scope>NUCLEOTIDE SEQUENCE [LARGE SCALE GENOMIC DNA]</scope>
    <source>
        <strain evidence="7">2184</strain>
    </source>
</reference>
<evidence type="ECO:0000256" key="3">
    <source>
        <dbReference type="ARBA" id="ARBA00022692"/>
    </source>
</evidence>
<evidence type="ECO:0000256" key="1">
    <source>
        <dbReference type="ARBA" id="ARBA00004651"/>
    </source>
</evidence>
<comment type="subcellular location">
    <subcellularLocation>
        <location evidence="1">Cell membrane</location>
        <topology evidence="1">Multi-pass membrane protein</topology>
    </subcellularLocation>
</comment>
<keyword evidence="4" id="KW-1133">Transmembrane helix</keyword>
<dbReference type="PANTHER" id="PTHR23513:SF6">
    <property type="entry name" value="MAJOR FACILITATOR SUPERFAMILY ASSOCIATED DOMAIN-CONTAINING PROTEIN"/>
    <property type="match status" value="1"/>
</dbReference>
<dbReference type="GO" id="GO:0005886">
    <property type="term" value="C:plasma membrane"/>
    <property type="evidence" value="ECO:0007669"/>
    <property type="project" value="UniProtKB-SubCell"/>
</dbReference>
<dbReference type="Pfam" id="PF07690">
    <property type="entry name" value="MFS_1"/>
    <property type="match status" value="1"/>
</dbReference>
<dbReference type="EMBL" id="CP026948">
    <property type="protein sequence ID" value="AWB84426.1"/>
    <property type="molecule type" value="Genomic_DNA"/>
</dbReference>
<keyword evidence="7" id="KW-1185">Reference proteome</keyword>